<name>A0A7J6PAD1_PEROL</name>
<feature type="coiled-coil region" evidence="1">
    <location>
        <begin position="35"/>
        <end position="94"/>
    </location>
</feature>
<evidence type="ECO:0000313" key="3">
    <source>
        <dbReference type="EMBL" id="KAF4693123.1"/>
    </source>
</evidence>
<feature type="coiled-coil region" evidence="1">
    <location>
        <begin position="122"/>
        <end position="321"/>
    </location>
</feature>
<dbReference type="InterPro" id="IPR032675">
    <property type="entry name" value="LRR_dom_sf"/>
</dbReference>
<dbReference type="EMBL" id="JABANO010039414">
    <property type="protein sequence ID" value="KAF4693123.1"/>
    <property type="molecule type" value="Genomic_DNA"/>
</dbReference>
<proteinExistence type="predicted"/>
<evidence type="ECO:0000256" key="1">
    <source>
        <dbReference type="SAM" id="Coils"/>
    </source>
</evidence>
<comment type="caution">
    <text evidence="3">The sequence shown here is derived from an EMBL/GenBank/DDBJ whole genome shotgun (WGS) entry which is preliminary data.</text>
</comment>
<feature type="coiled-coil region" evidence="1">
    <location>
        <begin position="364"/>
        <end position="496"/>
    </location>
</feature>
<feature type="region of interest" description="Disordered" evidence="2">
    <location>
        <begin position="760"/>
        <end position="792"/>
    </location>
</feature>
<keyword evidence="1" id="KW-0175">Coiled coil</keyword>
<evidence type="ECO:0000256" key="2">
    <source>
        <dbReference type="SAM" id="MobiDB-lite"/>
    </source>
</evidence>
<organism evidence="3 4">
    <name type="scientific">Perkinsus olseni</name>
    <name type="common">Perkinsus atlanticus</name>
    <dbReference type="NCBI Taxonomy" id="32597"/>
    <lineage>
        <taxon>Eukaryota</taxon>
        <taxon>Sar</taxon>
        <taxon>Alveolata</taxon>
        <taxon>Perkinsozoa</taxon>
        <taxon>Perkinsea</taxon>
        <taxon>Perkinsida</taxon>
        <taxon>Perkinsidae</taxon>
        <taxon>Perkinsus</taxon>
    </lineage>
</organism>
<feature type="coiled-coil region" evidence="1">
    <location>
        <begin position="566"/>
        <end position="593"/>
    </location>
</feature>
<dbReference type="Gene3D" id="3.80.10.10">
    <property type="entry name" value="Ribonuclease Inhibitor"/>
    <property type="match status" value="1"/>
</dbReference>
<reference evidence="3 4" key="1">
    <citation type="submission" date="2020-04" db="EMBL/GenBank/DDBJ databases">
        <title>Perkinsus olseni comparative genomics.</title>
        <authorList>
            <person name="Bogema D.R."/>
        </authorList>
    </citation>
    <scope>NUCLEOTIDE SEQUENCE [LARGE SCALE GENOMIC DNA]</scope>
    <source>
        <strain evidence="3 4">ATCC PRA-207</strain>
    </source>
</reference>
<dbReference type="SUPFAM" id="SSF52047">
    <property type="entry name" value="RNI-like"/>
    <property type="match status" value="1"/>
</dbReference>
<evidence type="ECO:0000313" key="4">
    <source>
        <dbReference type="Proteomes" id="UP000553632"/>
    </source>
</evidence>
<dbReference type="Proteomes" id="UP000553632">
    <property type="component" value="Unassembled WGS sequence"/>
</dbReference>
<dbReference type="OMA" id="DFRIGAN"/>
<protein>
    <submittedName>
        <fullName evidence="3">Uncharacterized protein</fullName>
    </submittedName>
</protein>
<sequence length="792" mass="90714">MTAHPTSRGEDSSDNFRVNEVKFLQEQHSAGVAALARIEEQRDDARAIIREYETNQEAVEKEYESDRNDLRGLEQEEREQRIQLQQHNENIREAAVTNTNIKDMSTHGAYDDDKWSPTVSLVKNEEEEIVNLKAEQKGSITEEIRLEGIADEFKNMKKLNEEQVVFTENEAAKVKEMLRQITQEHEQTAAAIKNMEAQAKSEMDALEDALKIEKKRNTELLQQCRHNEVAERRMTQEIGEMKRLCDEERKELVRLEAMRDGSAYEHEQYINEKGELVRRLEMLKDQNDKYSESITEVESNNEKAREKYNEQAEKFRNMGDQVFRLMDQLRMVQLERRKRIESVSERRKRADHLENASAQSLTRIQIEHEARQNAEAALRKAEQVLNLLRKKQRSLEETHTMAVRVQEKTERDASQLRDNLTALTTRNQYLINRVDGQEEDSSAVKQRIAEIQQELYKLRQTDKELRGQLLVSEDAEAELSADIAKLNAEIDFVKRTDMLDENGRMKPIQIESDGSDLVSRLQINEFLYRAQQEPREAVALIIEKLSHLLELIHGAQSQGHQYLGDLDRSNGYMKNLRNKNKELLEDVITLERFRGRTLLQVITNALACPGGKKPDLLLEGLGYTVAEVYELLRMLHAADSAQQIEVIDLSKNDLNDEAVPLLCEIVNMLSYLKLLDVSENYLTPQGIGKLSNFIKGMEGITSVLQNDEKIAANSGAQTRIQVKIGNQKFPDEKELEARTTLGSDISGPNPVASEKAKELLSNADTFLESDGAKRRENGQASSELPPIKPPPS</sequence>
<gene>
    <name evidence="3" type="ORF">FOZ63_031190</name>
</gene>
<keyword evidence="4" id="KW-1185">Reference proteome</keyword>
<accession>A0A7J6PAD1</accession>
<dbReference type="AlphaFoldDB" id="A0A7J6PAD1"/>